<evidence type="ECO:0000313" key="2">
    <source>
        <dbReference type="EMBL" id="GAA2624157.1"/>
    </source>
</evidence>
<dbReference type="EMBL" id="BAAATD010000011">
    <property type="protein sequence ID" value="GAA2624157.1"/>
    <property type="molecule type" value="Genomic_DNA"/>
</dbReference>
<dbReference type="SUPFAM" id="SSF51004">
    <property type="entry name" value="C-terminal (heme d1) domain of cytochrome cd1-nitrite reductase"/>
    <property type="match status" value="1"/>
</dbReference>
<dbReference type="Gene3D" id="2.130.10.10">
    <property type="entry name" value="YVTN repeat-like/Quinoprotein amine dehydrogenase"/>
    <property type="match status" value="2"/>
</dbReference>
<protein>
    <submittedName>
        <fullName evidence="2">Uncharacterized protein</fullName>
    </submittedName>
</protein>
<dbReference type="InterPro" id="IPR051200">
    <property type="entry name" value="Host-pathogen_enzymatic-act"/>
</dbReference>
<dbReference type="PANTHER" id="PTHR47197:SF3">
    <property type="entry name" value="DIHYDRO-HEME D1 DEHYDROGENASE"/>
    <property type="match status" value="1"/>
</dbReference>
<sequence>MAGHDTGRRARHRTATVTMVGMAVVVAPVAAACESPAPFYPPGAGSPDAPVIGLGGPAPYIRSPSPAPDATRRTRFRSPAGEGAPAAGVYAATAPGRLEPAVRRLPARLFVPNGRTGTIDVVDLRSLKVIGRLPVGGTPRRIVASWDLRRLWVIDGHDGTLVPMSPRSGRRGRPVKVGGQGVRLYFTPDGGEALVLTGRPGRIELRDPLTMRSRGRMRLPCDGAEHADFSVTGTFMVASCTPSGRLVRVDPALREVTGTLELPRGSAPGSVRLAPDGRSFYVADSAKGGVWVIDALAFTVRRFMPTRPGAYGLTFSRDARRLFVLGTGTLSAIDLAARRVAAHWRLPGGGSPEPGGISSDGTALWLCEPRTGVVYAMSTRTGRLVHTARVGGVPQGMIVYPQPGRHSLGGTSIYR</sequence>
<accession>A0ABN3QE95</accession>
<comment type="caution">
    <text evidence="2">The sequence shown here is derived from an EMBL/GenBank/DDBJ whole genome shotgun (WGS) entry which is preliminary data.</text>
</comment>
<feature type="region of interest" description="Disordered" evidence="1">
    <location>
        <begin position="62"/>
        <end position="87"/>
    </location>
</feature>
<dbReference type="InterPro" id="IPR011048">
    <property type="entry name" value="Haem_d1_sf"/>
</dbReference>
<keyword evidence="3" id="KW-1185">Reference proteome</keyword>
<dbReference type="InterPro" id="IPR015943">
    <property type="entry name" value="WD40/YVTN_repeat-like_dom_sf"/>
</dbReference>
<reference evidence="2 3" key="1">
    <citation type="journal article" date="2019" name="Int. J. Syst. Evol. Microbiol.">
        <title>The Global Catalogue of Microorganisms (GCM) 10K type strain sequencing project: providing services to taxonomists for standard genome sequencing and annotation.</title>
        <authorList>
            <consortium name="The Broad Institute Genomics Platform"/>
            <consortium name="The Broad Institute Genome Sequencing Center for Infectious Disease"/>
            <person name="Wu L."/>
            <person name="Ma J."/>
        </authorList>
    </citation>
    <scope>NUCLEOTIDE SEQUENCE [LARGE SCALE GENOMIC DNA]</scope>
    <source>
        <strain evidence="2 3">JCM 6833</strain>
    </source>
</reference>
<gene>
    <name evidence="2" type="ORF">GCM10010411_70770</name>
</gene>
<dbReference type="PANTHER" id="PTHR47197">
    <property type="entry name" value="PROTEIN NIRF"/>
    <property type="match status" value="1"/>
</dbReference>
<name>A0ABN3QE95_9ACTN</name>
<evidence type="ECO:0000313" key="3">
    <source>
        <dbReference type="Proteomes" id="UP001501509"/>
    </source>
</evidence>
<organism evidence="2 3">
    <name type="scientific">Actinomadura fulvescens</name>
    <dbReference type="NCBI Taxonomy" id="46160"/>
    <lineage>
        <taxon>Bacteria</taxon>
        <taxon>Bacillati</taxon>
        <taxon>Actinomycetota</taxon>
        <taxon>Actinomycetes</taxon>
        <taxon>Streptosporangiales</taxon>
        <taxon>Thermomonosporaceae</taxon>
        <taxon>Actinomadura</taxon>
    </lineage>
</organism>
<dbReference type="Proteomes" id="UP001501509">
    <property type="component" value="Unassembled WGS sequence"/>
</dbReference>
<evidence type="ECO:0000256" key="1">
    <source>
        <dbReference type="SAM" id="MobiDB-lite"/>
    </source>
</evidence>
<proteinExistence type="predicted"/>